<dbReference type="InterPro" id="IPR015421">
    <property type="entry name" value="PyrdxlP-dep_Trfase_major"/>
</dbReference>
<keyword evidence="6" id="KW-1185">Reference proteome</keyword>
<reference evidence="5 6" key="1">
    <citation type="submission" date="2019-07" db="EMBL/GenBank/DDBJ databases">
        <title>Thalassofilum flectens gen. nov., sp. nov., a novel moderate thermophilic anaerobe from a shallow sea hot spring in Kunashir Island (Russia), representing a new family in the order Bacteroidales, and proposal of Thalassofilacea fam. nov.</title>
        <authorList>
            <person name="Kochetkova T.V."/>
            <person name="Podosokorskaya O.A."/>
            <person name="Novikov A."/>
            <person name="Elcheninov A.G."/>
            <person name="Toshchakov S.V."/>
            <person name="Kublanov I.V."/>
        </authorList>
    </citation>
    <scope>NUCLEOTIDE SEQUENCE [LARGE SCALE GENOMIC DNA]</scope>
    <source>
        <strain evidence="5 6">38-H</strain>
    </source>
</reference>
<evidence type="ECO:0000256" key="4">
    <source>
        <dbReference type="RuleBase" id="RU362118"/>
    </source>
</evidence>
<name>A0A7D4C080_9BACT</name>
<feature type="modified residue" description="N6-(pyridoxal phosphate)lysine" evidence="3">
    <location>
        <position position="206"/>
    </location>
</feature>
<dbReference type="Proteomes" id="UP000500961">
    <property type="component" value="Chromosome"/>
</dbReference>
<evidence type="ECO:0000313" key="6">
    <source>
        <dbReference type="Proteomes" id="UP000500961"/>
    </source>
</evidence>
<protein>
    <submittedName>
        <fullName evidence="5">PLP-dependent transferase</fullName>
    </submittedName>
</protein>
<dbReference type="GO" id="GO:0030170">
    <property type="term" value="F:pyridoxal phosphate binding"/>
    <property type="evidence" value="ECO:0007669"/>
    <property type="project" value="InterPro"/>
</dbReference>
<dbReference type="EMBL" id="CP041345">
    <property type="protein sequence ID" value="QKG80004.1"/>
    <property type="molecule type" value="Genomic_DNA"/>
</dbReference>
<evidence type="ECO:0000313" key="5">
    <source>
        <dbReference type="EMBL" id="QKG80004.1"/>
    </source>
</evidence>
<evidence type="ECO:0000256" key="2">
    <source>
        <dbReference type="ARBA" id="ARBA00022898"/>
    </source>
</evidence>
<comment type="cofactor">
    <cofactor evidence="1 4">
        <name>pyridoxal 5'-phosphate</name>
        <dbReference type="ChEBI" id="CHEBI:597326"/>
    </cofactor>
</comment>
<evidence type="ECO:0000256" key="1">
    <source>
        <dbReference type="ARBA" id="ARBA00001933"/>
    </source>
</evidence>
<dbReference type="GO" id="GO:0005737">
    <property type="term" value="C:cytoplasm"/>
    <property type="evidence" value="ECO:0007669"/>
    <property type="project" value="TreeGrafter"/>
</dbReference>
<dbReference type="GO" id="GO:0016846">
    <property type="term" value="F:carbon-sulfur lyase activity"/>
    <property type="evidence" value="ECO:0007669"/>
    <property type="project" value="TreeGrafter"/>
</dbReference>
<dbReference type="GO" id="GO:0016740">
    <property type="term" value="F:transferase activity"/>
    <property type="evidence" value="ECO:0007669"/>
    <property type="project" value="UniProtKB-KW"/>
</dbReference>
<dbReference type="KEGG" id="ttz:FHG85_06925"/>
<proteinExistence type="inferred from homology"/>
<dbReference type="InterPro" id="IPR015422">
    <property type="entry name" value="PyrdxlP-dep_Trfase_small"/>
</dbReference>
<dbReference type="PROSITE" id="PS00868">
    <property type="entry name" value="CYS_MET_METAB_PP"/>
    <property type="match status" value="1"/>
</dbReference>
<dbReference type="PANTHER" id="PTHR11808">
    <property type="entry name" value="TRANS-SULFURATION ENZYME FAMILY MEMBER"/>
    <property type="match status" value="1"/>
</dbReference>
<organism evidence="5 6">
    <name type="scientific">Tenuifilum thalassicum</name>
    <dbReference type="NCBI Taxonomy" id="2590900"/>
    <lineage>
        <taxon>Bacteria</taxon>
        <taxon>Pseudomonadati</taxon>
        <taxon>Bacteroidota</taxon>
        <taxon>Bacteroidia</taxon>
        <taxon>Bacteroidales</taxon>
        <taxon>Tenuifilaceae</taxon>
        <taxon>Tenuifilum</taxon>
    </lineage>
</organism>
<sequence length="388" mass="43724">MEMKKVNSIRTPIYRDSGFWLKDIPTMKKAFADEIDHPADPDLYIYSRYRNPTVVETEEFLANIEGASWSLLTQSGLAAIDIALSIFQNQKKNGKWLFFSEIYGGTNSFIDKVLVERRGFDIVRFTPSGESYSIDEFERIMKQHMPQVVFLETISNPMLIVADVPQIISISKKYGAKVIVDNTFATPYIFKPLDFGADIVIHSATKYLAGHGNLSAGVVTGNDKELLKKAIEYRKLVGHMISPDDAYRLLDYLKTFHLRIKQHFSNAKAVAELLNENPLVEKVLYPSLDTHPTNGIAKSLFKNGFGAIVTFDIKGDSFEEKQIRCNTFIQKVSDSIHLIPTLGDAETILMPIEPVWGDKYPFPGMVRLSIGIEPVETLIGILDKALKH</sequence>
<dbReference type="FunFam" id="3.40.640.10:FF:000046">
    <property type="entry name" value="Cystathionine gamma-lyase"/>
    <property type="match status" value="1"/>
</dbReference>
<evidence type="ECO:0000256" key="3">
    <source>
        <dbReference type="PIRSR" id="PIRSR001434-2"/>
    </source>
</evidence>
<dbReference type="InterPro" id="IPR000277">
    <property type="entry name" value="Cys/Met-Metab_PyrdxlP-dep_enz"/>
</dbReference>
<keyword evidence="2 3" id="KW-0663">Pyridoxal phosphate</keyword>
<dbReference type="Gene3D" id="3.40.640.10">
    <property type="entry name" value="Type I PLP-dependent aspartate aminotransferase-like (Major domain)"/>
    <property type="match status" value="1"/>
</dbReference>
<dbReference type="InterPro" id="IPR015424">
    <property type="entry name" value="PyrdxlP-dep_Trfase"/>
</dbReference>
<keyword evidence="5" id="KW-0808">Transferase</keyword>
<dbReference type="AlphaFoldDB" id="A0A7D4C080"/>
<dbReference type="SUPFAM" id="SSF53383">
    <property type="entry name" value="PLP-dependent transferases"/>
    <property type="match status" value="1"/>
</dbReference>
<comment type="similarity">
    <text evidence="4">Belongs to the trans-sulfuration enzymes family.</text>
</comment>
<dbReference type="InterPro" id="IPR054542">
    <property type="entry name" value="Cys_met_metab_PP"/>
</dbReference>
<gene>
    <name evidence="5" type="ORF">FHG85_06925</name>
</gene>
<accession>A0A7D4C080</accession>
<dbReference type="PIRSF" id="PIRSF001434">
    <property type="entry name" value="CGS"/>
    <property type="match status" value="1"/>
</dbReference>
<dbReference type="Pfam" id="PF01053">
    <property type="entry name" value="Cys_Met_Meta_PP"/>
    <property type="match status" value="1"/>
</dbReference>
<dbReference type="GO" id="GO:0019346">
    <property type="term" value="P:transsulfuration"/>
    <property type="evidence" value="ECO:0007669"/>
    <property type="project" value="InterPro"/>
</dbReference>
<dbReference type="Gene3D" id="3.90.1150.10">
    <property type="entry name" value="Aspartate Aminotransferase, domain 1"/>
    <property type="match status" value="1"/>
</dbReference>